<proteinExistence type="predicted"/>
<accession>A0A7W7L698</accession>
<gene>
    <name evidence="1" type="ORF">FHS38_000387</name>
</gene>
<sequence>MDCKSVHEMTVVVDSLLSAVEMRGGRGAQE</sequence>
<evidence type="ECO:0000313" key="2">
    <source>
        <dbReference type="Proteomes" id="UP000556436"/>
    </source>
</evidence>
<evidence type="ECO:0000313" key="1">
    <source>
        <dbReference type="EMBL" id="MBB4884378.1"/>
    </source>
</evidence>
<keyword evidence="2" id="KW-1185">Reference proteome</keyword>
<dbReference type="AlphaFoldDB" id="A0A7W7L698"/>
<dbReference type="EMBL" id="JACHJG010000001">
    <property type="protein sequence ID" value="MBB4884378.1"/>
    <property type="molecule type" value="Genomic_DNA"/>
</dbReference>
<organism evidence="1 2">
    <name type="scientific">Streptomyces netropsis</name>
    <name type="common">Streptoverticillium netropsis</name>
    <dbReference type="NCBI Taxonomy" id="55404"/>
    <lineage>
        <taxon>Bacteria</taxon>
        <taxon>Bacillati</taxon>
        <taxon>Actinomycetota</taxon>
        <taxon>Actinomycetes</taxon>
        <taxon>Kitasatosporales</taxon>
        <taxon>Streptomycetaceae</taxon>
        <taxon>Streptomyces</taxon>
    </lineage>
</organism>
<comment type="caution">
    <text evidence="1">The sequence shown here is derived from an EMBL/GenBank/DDBJ whole genome shotgun (WGS) entry which is preliminary data.</text>
</comment>
<dbReference type="Proteomes" id="UP000556436">
    <property type="component" value="Unassembled WGS sequence"/>
</dbReference>
<reference evidence="1 2" key="1">
    <citation type="submission" date="2020-08" db="EMBL/GenBank/DDBJ databases">
        <title>Genomic Encyclopedia of Type Strains, Phase III (KMG-III): the genomes of soil and plant-associated and newly described type strains.</title>
        <authorList>
            <person name="Whitman W."/>
        </authorList>
    </citation>
    <scope>NUCLEOTIDE SEQUENCE [LARGE SCALE GENOMIC DNA]</scope>
    <source>
        <strain evidence="1 2">CECT 3265</strain>
    </source>
</reference>
<protein>
    <submittedName>
        <fullName evidence="1">Uncharacterized protein</fullName>
    </submittedName>
</protein>
<name>A0A7W7L698_STRNE</name>